<keyword evidence="12" id="KW-0255">Endonuclease</keyword>
<dbReference type="GO" id="GO:0005524">
    <property type="term" value="F:ATP binding"/>
    <property type="evidence" value="ECO:0007669"/>
    <property type="project" value="UniProtKB-KW"/>
</dbReference>
<evidence type="ECO:0000256" key="9">
    <source>
        <dbReference type="ARBA" id="ARBA00022723"/>
    </source>
</evidence>
<evidence type="ECO:0000259" key="23">
    <source>
        <dbReference type="PROSITE" id="PS50137"/>
    </source>
</evidence>
<dbReference type="Pfam" id="PF20930">
    <property type="entry name" value="Dicer_PBD"/>
    <property type="match status" value="1"/>
</dbReference>
<keyword evidence="15" id="KW-0067">ATP-binding</keyword>
<dbReference type="GO" id="GO:0031054">
    <property type="term" value="P:pre-miRNA processing"/>
    <property type="evidence" value="ECO:0007669"/>
    <property type="project" value="InterPro"/>
</dbReference>
<feature type="compositionally biased region" description="Basic and acidic residues" evidence="22">
    <location>
        <begin position="1454"/>
        <end position="1484"/>
    </location>
</feature>
<feature type="region of interest" description="Disordered" evidence="22">
    <location>
        <begin position="1435"/>
        <end position="1518"/>
    </location>
</feature>
<dbReference type="SMART" id="SM00358">
    <property type="entry name" value="DSRM"/>
    <property type="match status" value="1"/>
</dbReference>
<dbReference type="GO" id="GO:0003723">
    <property type="term" value="F:RNA binding"/>
    <property type="evidence" value="ECO:0007669"/>
    <property type="project" value="UniProtKB-UniRule"/>
</dbReference>
<feature type="compositionally biased region" description="Polar residues" evidence="22">
    <location>
        <begin position="1905"/>
        <end position="1917"/>
    </location>
</feature>
<dbReference type="GO" id="GO:0006309">
    <property type="term" value="P:apoptotic DNA fragmentation"/>
    <property type="evidence" value="ECO:0007669"/>
    <property type="project" value="TreeGrafter"/>
</dbReference>
<evidence type="ECO:0000256" key="22">
    <source>
        <dbReference type="SAM" id="MobiDB-lite"/>
    </source>
</evidence>
<dbReference type="Gene3D" id="3.30.160.380">
    <property type="entry name" value="Dicer dimerisation domain"/>
    <property type="match status" value="1"/>
</dbReference>
<evidence type="ECO:0000313" key="28">
    <source>
        <dbReference type="EMBL" id="KAK7104196.1"/>
    </source>
</evidence>
<feature type="domain" description="DRBM" evidence="23">
    <location>
        <begin position="2537"/>
        <end position="2559"/>
    </location>
</feature>
<feature type="compositionally biased region" description="Basic and acidic residues" evidence="22">
    <location>
        <begin position="1984"/>
        <end position="1996"/>
    </location>
</feature>
<dbReference type="InterPro" id="IPR036085">
    <property type="entry name" value="PAZ_dom_sf"/>
</dbReference>
<keyword evidence="18" id="KW-0943">RNA-mediated gene silencing</keyword>
<evidence type="ECO:0000259" key="25">
    <source>
        <dbReference type="PROSITE" id="PS50821"/>
    </source>
</evidence>
<feature type="compositionally biased region" description="Low complexity" evidence="22">
    <location>
        <begin position="1166"/>
        <end position="1182"/>
    </location>
</feature>
<dbReference type="InterPro" id="IPR014720">
    <property type="entry name" value="dsRBD_dom"/>
</dbReference>
<dbReference type="Pfam" id="PF00636">
    <property type="entry name" value="Ribonuclease_3"/>
    <property type="match status" value="2"/>
</dbReference>
<feature type="domain" description="RNase III" evidence="24">
    <location>
        <begin position="2021"/>
        <end position="2094"/>
    </location>
</feature>
<protein>
    <recommendedName>
        <fullName evidence="5">ribonuclease III</fullName>
        <ecNumber evidence="5">3.1.26.3</ecNumber>
    </recommendedName>
</protein>
<dbReference type="Gene3D" id="3.30.160.20">
    <property type="match status" value="1"/>
</dbReference>
<dbReference type="FunFam" id="1.10.1520.10:FF:000023">
    <property type="entry name" value="Endoribonuclease dcr-1"/>
    <property type="match status" value="1"/>
</dbReference>
<comment type="catalytic activity">
    <reaction evidence="1">
        <text>Endonucleolytic cleavage to 5'-phosphomonoester.</text>
        <dbReference type="EC" id="3.1.26.3"/>
    </reaction>
</comment>
<dbReference type="InterPro" id="IPR027417">
    <property type="entry name" value="P-loop_NTPase"/>
</dbReference>
<evidence type="ECO:0000256" key="10">
    <source>
        <dbReference type="ARBA" id="ARBA00022737"/>
    </source>
</evidence>
<reference evidence="28 29" key="1">
    <citation type="submission" date="2024-02" db="EMBL/GenBank/DDBJ databases">
        <title>Chromosome-scale genome assembly of the rough periwinkle Littorina saxatilis.</title>
        <authorList>
            <person name="De Jode A."/>
            <person name="Faria R."/>
            <person name="Formenti G."/>
            <person name="Sims Y."/>
            <person name="Smith T.P."/>
            <person name="Tracey A."/>
            <person name="Wood J.M.D."/>
            <person name="Zagrodzka Z.B."/>
            <person name="Johannesson K."/>
            <person name="Butlin R.K."/>
            <person name="Leder E.H."/>
        </authorList>
    </citation>
    <scope>NUCLEOTIDE SEQUENCE [LARGE SCALE GENOMIC DNA]</scope>
    <source>
        <strain evidence="28">Snail1</strain>
        <tissue evidence="28">Muscle</tissue>
    </source>
</reference>
<feature type="compositionally biased region" description="Low complexity" evidence="22">
    <location>
        <begin position="1278"/>
        <end position="1291"/>
    </location>
</feature>
<comment type="similarity">
    <text evidence="20">Belongs to the helicase family. Dicer subfamily.</text>
</comment>
<feature type="compositionally biased region" description="Polar residues" evidence="22">
    <location>
        <begin position="1679"/>
        <end position="1689"/>
    </location>
</feature>
<dbReference type="PROSITE" id="PS00517">
    <property type="entry name" value="RNASE_3_1"/>
    <property type="match status" value="1"/>
</dbReference>
<feature type="compositionally biased region" description="Basic and acidic residues" evidence="22">
    <location>
        <begin position="1122"/>
        <end position="1134"/>
    </location>
</feature>
<keyword evidence="10" id="KW-0677">Repeat</keyword>
<dbReference type="FunFam" id="1.10.1520.10:FF:000005">
    <property type="entry name" value="Putative endoribonuclease dicer"/>
    <property type="match status" value="1"/>
</dbReference>
<dbReference type="InterPro" id="IPR036389">
    <property type="entry name" value="RNase_III_sf"/>
</dbReference>
<dbReference type="SMART" id="SM00535">
    <property type="entry name" value="RIBOc"/>
    <property type="match status" value="2"/>
</dbReference>
<dbReference type="InterPro" id="IPR048512">
    <property type="entry name" value="Dicer_platform"/>
</dbReference>
<feature type="compositionally biased region" description="Low complexity" evidence="22">
    <location>
        <begin position="1326"/>
        <end position="1350"/>
    </location>
</feature>
<dbReference type="SUPFAM" id="SSF54768">
    <property type="entry name" value="dsRNA-binding domain-like"/>
    <property type="match status" value="1"/>
</dbReference>
<evidence type="ECO:0000256" key="2">
    <source>
        <dbReference type="ARBA" id="ARBA00001936"/>
    </source>
</evidence>
<feature type="domain" description="Dicer dsRNA-binding fold" evidence="27">
    <location>
        <begin position="638"/>
        <end position="732"/>
    </location>
</feature>
<evidence type="ECO:0000259" key="26">
    <source>
        <dbReference type="PROSITE" id="PS51194"/>
    </source>
</evidence>
<gene>
    <name evidence="28" type="ORF">V1264_018954</name>
</gene>
<evidence type="ECO:0000259" key="24">
    <source>
        <dbReference type="PROSITE" id="PS50142"/>
    </source>
</evidence>
<feature type="region of interest" description="Disordered" evidence="22">
    <location>
        <begin position="392"/>
        <end position="427"/>
    </location>
</feature>
<feature type="compositionally biased region" description="Polar residues" evidence="22">
    <location>
        <begin position="1931"/>
        <end position="1948"/>
    </location>
</feature>
<comment type="cofactor">
    <cofactor evidence="2">
        <name>Mn(2+)</name>
        <dbReference type="ChEBI" id="CHEBI:29035"/>
    </cofactor>
</comment>
<dbReference type="GO" id="GO:0051239">
    <property type="term" value="P:regulation of multicellular organismal process"/>
    <property type="evidence" value="ECO:0007669"/>
    <property type="project" value="UniProtKB-ARBA"/>
</dbReference>
<dbReference type="Pfam" id="PF20931">
    <property type="entry name" value="Dicer_platform"/>
    <property type="match status" value="1"/>
</dbReference>
<keyword evidence="7" id="KW-0597">Phosphoprotein</keyword>
<dbReference type="PANTHER" id="PTHR14950:SF37">
    <property type="entry name" value="ENDORIBONUCLEASE DICER"/>
    <property type="match status" value="1"/>
</dbReference>
<feature type="compositionally biased region" description="Low complexity" evidence="22">
    <location>
        <begin position="1949"/>
        <end position="1968"/>
    </location>
</feature>
<keyword evidence="29" id="KW-1185">Reference proteome</keyword>
<feature type="compositionally biased region" description="Basic and acidic residues" evidence="22">
    <location>
        <begin position="1706"/>
        <end position="1718"/>
    </location>
</feature>
<evidence type="ECO:0000256" key="17">
    <source>
        <dbReference type="ARBA" id="ARBA00022884"/>
    </source>
</evidence>
<proteinExistence type="inferred from homology"/>
<dbReference type="PROSITE" id="PS51194">
    <property type="entry name" value="HELICASE_CTER"/>
    <property type="match status" value="1"/>
</dbReference>
<feature type="compositionally biased region" description="Polar residues" evidence="22">
    <location>
        <begin position="1656"/>
        <end position="1668"/>
    </location>
</feature>
<keyword evidence="13" id="KW-0378">Hydrolase</keyword>
<evidence type="ECO:0000256" key="19">
    <source>
        <dbReference type="ARBA" id="ARBA00023211"/>
    </source>
</evidence>
<dbReference type="Pfam" id="PF00271">
    <property type="entry name" value="Helicase_C"/>
    <property type="match status" value="1"/>
</dbReference>
<dbReference type="InterPro" id="IPR005034">
    <property type="entry name" value="Dicer_dimerisation"/>
</dbReference>
<dbReference type="InterPro" id="IPR003100">
    <property type="entry name" value="PAZ_dom"/>
</dbReference>
<feature type="compositionally biased region" description="Basic and acidic residues" evidence="22">
    <location>
        <begin position="1220"/>
        <end position="1234"/>
    </location>
</feature>
<evidence type="ECO:0000256" key="7">
    <source>
        <dbReference type="ARBA" id="ARBA00022553"/>
    </source>
</evidence>
<sequence length="2565" mass="285982">MVRVGGDSSRKGARHFRYDDIPTDTFTPRTYQVELLESALQGNTIACLGSESSKVFLGLMVIQEKSHQIRTPLEEGGKRSIFLTNSEEDVETVWSTLFHHTFLTIGRAPPEALDQWSAEQWMSTFSSNNVLALSAPVFLGCLDKGYLPLTAVNLLVMNDCHKAVGDHAYVSVMSHVTKCGDAAPHLLCLTAAILGSECSDPQELASRIESLESTFHSKAETSMLVISERFGCRPKESIIECEIDGDVTGMGDQLATILYSAWYFLEDSQVKLDDQASKTDPLHVPKFAISECINILQTLGSWCAASIAENLISQLEKVVKHESNQMLKLFIRYTITQLRLVVRTFEVGFTPDYAIEELLKYTTSKVRELVSIFRKYKPEMDFMIITREGDEGDAMSDLSDDEGNDDDSLDLSGSDGEDEKDKSSKHIHIAVKRVEKEESDSPFEDERKLSGLVFVDNRYVAFALNKMIEEVCSWDENLCFVKSSHITGQGIHRSDGRKDLSNASRKQEEILRRFRMQERNLLISTSVLEEGVDIPKCNLVVRFDPPKDYKSYTLSKGRARARDAEYVILVEEELMEDFSDEIHVFKGIEQVLIGAGRGRRDLEDAQEVQQLSQPEYTPLPTFCPLNQPGAASVSMKNSIALVNRYCAKLPSDAFTHLTPQCRVCQSPADPAQYVAYLRLPVNSPIKEELKGPAMPSRQLAKMAVALQMCELLFKAGELDCHLQPVGKEMFVCEEEEEWEDEEDEGGSQARPGTTKRKQYYIKKPADAFVKSHPKPDKQCFLYHVTMTLTGPITEDQNTRGRKIYAPQESTQSFGVLLSSEIPHVPSFPVYTRSGEVTTSLELLREVCYTNKELEKLVDFHHFVFSSVLHLEKDPMMFSPEAANIGFLIVPLNCSPDSGKLEIEWSFVEEVNQNTVVHRRNVFDGNRNIFEFVQQHFQDAVVMPSYRNIDQPQHFYVAEIRTDLSPLSPFPSPELYKTFAAYYTTKYGLTLTNTDQPLLDVDHTSARLNLLTPRYMNQKGRALPTSSLETKRARRENLQQKQILVPELCDIHVFSASLWRKAVCLPAIMYRMNYLLLAEELRKLIAAETGIGKVSLTEGFRFPRLDFGFETNPEKLQIVGQKAAERDQQTEDSEKASNASKQQKESCTPRTESAIHDSSPDEDKTDTGASSDSDSGVVLSESDTGCASQPRGTAPHSLQPEKRLLTAIDTVDSQGSNPPAKQKDNVLEHVGRDTTGKTTSTLENLLPESATGKNLLSGIKEHNAKSCDISDPFYTPTTSRPSSPAGSDSSESVYEDAEDSPETTTVKSSKKDTDYDTDALCQSHKLSPQNYLSSSSSQSATSSTSSLPSKSEILLPSSAVPSRSSTILTSSSSKSSSVCPPVSDAPVISTSSDDILTSSLTHSPVLAGTKEETVSESKMNLPQSLHDVADTTLCSQSQKVPDRQTSPYLSNNHRSNTERHTSASALKHGEESRPCIRSTKPDLNKQGHISQKSQPTENQPESLHSHPLTQQNLPNLNHKEPTVCDEHIKTGASQNKDDHQPGKAIESEFDEFLDVTGSNHREKSEKSHTVTFPVDPEISHFTKPSDEVKLSFESLNNVRNGLDANWARPSMAASSGKEWAPDEDLTTFEVDSNLPDMTGENKENGFSENPKPESKLNDLTTFEVNSNLSGLDELPDENNTDAFSENPQSESKLHPELSPNKSNSAEVKCDVSDQLDRKASSTVSLKESEEKNGAVLTSENKQSPSHCHVNNVNTVSDLPQKDNAVLPSRADGDPVETVKSLDHSPSTEADDKTAENDKKSAAETEALGWGTEEELDPSEWMNPLLNSTPLKTQNQTQSVPKQDPHDFSTASSSLSCTEPSTENGPVGVKNDMIETKSNCSKTNAVSSAEVFNGKDSVSESKENCTGAHNQAKNKNQTFGDAPKEKESEESPILNQTENSVSNLNQETTVTKNKPPKTLNHTTTTTVNPNQFDIGTWNTGKKPKKDVKDGTQKDAETVESRPLMISLDHDTDLETFMGPSPCLLLQALTMSNANDFFSLERLETIGDSFLKYAITVYLYCCYPGTHEGKLSYLRSKQVSNYNLYRLGRRKGLAERMVSTKFEPYENWLPPGYIISEDRRRGPVPKVVIATCNPKLSAAAPNNFVIEEEGSESEEDQKKETDAFHAMVEEMDRQQAVDQQIDISSSHKHAMVPYCLQLHHGIPDKSVADCVEALIGCYLTTCGKQAALTFMSWVGLKVLPRKRVVKHRKGEEVKVTEFQELQCPPSPLLRSVPEAEDLLNQLLEGFSEFEVRIDYKFRDRSYLLQAFTHASYHYNYITDCYQRLEFLGDAILDYVITRHLYEDSQRYSPGILTDLRSALVNNNIFAALAVKWDFHKFFKAISPSLFIVIDKFVVRQKEREDQIDEIEELAVPEEEEEDDTEDGDPATAAAAAVTEGPVGEIDERNEEVELEIPKSLGDIFESVAGAIYLDSGMSLDTVWRVYYRMMKPHIDKYLKDIPKSPVRELLEMEPETAKFEKPERTLDGKIRVMVNVVGKGVFYGVGRNYRIAKSAAAKKALRFIRNLQEGLA</sequence>
<comment type="subcellular location">
    <subcellularLocation>
        <location evidence="4">Cytoplasm</location>
    </subcellularLocation>
</comment>
<dbReference type="Proteomes" id="UP001374579">
    <property type="component" value="Unassembled WGS sequence"/>
</dbReference>
<dbReference type="SUPFAM" id="SSF101690">
    <property type="entry name" value="PAZ domain"/>
    <property type="match status" value="1"/>
</dbReference>
<dbReference type="PANTHER" id="PTHR14950">
    <property type="entry name" value="DICER-RELATED"/>
    <property type="match status" value="1"/>
</dbReference>
<evidence type="ECO:0000256" key="4">
    <source>
        <dbReference type="ARBA" id="ARBA00004496"/>
    </source>
</evidence>
<name>A0AAN9BFK0_9CAEN</name>
<feature type="domain" description="PAZ" evidence="25">
    <location>
        <begin position="905"/>
        <end position="1052"/>
    </location>
</feature>
<dbReference type="PROSITE" id="PS50137">
    <property type="entry name" value="DS_RBD"/>
    <property type="match status" value="1"/>
</dbReference>
<dbReference type="Gene3D" id="3.40.50.300">
    <property type="entry name" value="P-loop containing nucleotide triphosphate hydrolases"/>
    <property type="match status" value="2"/>
</dbReference>
<evidence type="ECO:0000256" key="5">
    <source>
        <dbReference type="ARBA" id="ARBA00012177"/>
    </source>
</evidence>
<dbReference type="InterPro" id="IPR048513">
    <property type="entry name" value="Dicer_PBD"/>
</dbReference>
<feature type="compositionally biased region" description="Polar residues" evidence="22">
    <location>
        <begin position="1435"/>
        <end position="1453"/>
    </location>
</feature>
<keyword evidence="6" id="KW-0963">Cytoplasm</keyword>
<dbReference type="GO" id="GO:0005737">
    <property type="term" value="C:cytoplasm"/>
    <property type="evidence" value="ECO:0007669"/>
    <property type="project" value="UniProtKB-SubCell"/>
</dbReference>
<dbReference type="GO" id="GO:0016441">
    <property type="term" value="P:post-transcriptional gene silencing"/>
    <property type="evidence" value="ECO:0007669"/>
    <property type="project" value="UniProtKB-ARBA"/>
</dbReference>
<feature type="domain" description="RNase III" evidence="24">
    <location>
        <begin position="2283"/>
        <end position="2469"/>
    </location>
</feature>
<feature type="domain" description="Helicase C-terminal" evidence="26">
    <location>
        <begin position="426"/>
        <end position="603"/>
    </location>
</feature>
<keyword evidence="16" id="KW-0460">Magnesium</keyword>
<feature type="compositionally biased region" description="Polar residues" evidence="22">
    <location>
        <begin position="1734"/>
        <end position="1756"/>
    </location>
</feature>
<evidence type="ECO:0000256" key="11">
    <source>
        <dbReference type="ARBA" id="ARBA00022741"/>
    </source>
</evidence>
<feature type="compositionally biased region" description="Polar residues" evidence="22">
    <location>
        <begin position="1135"/>
        <end position="1150"/>
    </location>
</feature>
<comment type="caution">
    <text evidence="28">The sequence shown here is derived from an EMBL/GenBank/DDBJ whole genome shotgun (WGS) entry which is preliminary data.</text>
</comment>
<evidence type="ECO:0000256" key="13">
    <source>
        <dbReference type="ARBA" id="ARBA00022801"/>
    </source>
</evidence>
<feature type="region of interest" description="Disordered" evidence="22">
    <location>
        <begin position="1893"/>
        <end position="1996"/>
    </location>
</feature>
<dbReference type="Pfam" id="PF20932">
    <property type="entry name" value="Dicer_dsRBD"/>
    <property type="match status" value="1"/>
</dbReference>
<keyword evidence="11" id="KW-0547">Nucleotide-binding</keyword>
<dbReference type="EMBL" id="JBAMIC010000008">
    <property type="protein sequence ID" value="KAK7104196.1"/>
    <property type="molecule type" value="Genomic_DNA"/>
</dbReference>
<dbReference type="GO" id="GO:0004530">
    <property type="term" value="F:deoxyribonuclease I activity"/>
    <property type="evidence" value="ECO:0007669"/>
    <property type="project" value="TreeGrafter"/>
</dbReference>
<dbReference type="GO" id="GO:0005634">
    <property type="term" value="C:nucleus"/>
    <property type="evidence" value="ECO:0007669"/>
    <property type="project" value="TreeGrafter"/>
</dbReference>
<comment type="cofactor">
    <cofactor evidence="3">
        <name>Mg(2+)</name>
        <dbReference type="ChEBI" id="CHEBI:18420"/>
    </cofactor>
</comment>
<feature type="compositionally biased region" description="Acidic residues" evidence="22">
    <location>
        <begin position="392"/>
        <end position="409"/>
    </location>
</feature>
<dbReference type="GO" id="GO:0070578">
    <property type="term" value="C:RISC-loading complex"/>
    <property type="evidence" value="ECO:0007669"/>
    <property type="project" value="TreeGrafter"/>
</dbReference>
<feature type="compositionally biased region" description="Basic and acidic residues" evidence="22">
    <location>
        <begin position="1152"/>
        <end position="1165"/>
    </location>
</feature>
<dbReference type="InterPro" id="IPR044441">
    <property type="entry name" value="DICER_DSRM"/>
</dbReference>
<feature type="compositionally biased region" description="Polar residues" evidence="22">
    <location>
        <begin position="1486"/>
        <end position="1514"/>
    </location>
</feature>
<evidence type="ECO:0000256" key="8">
    <source>
        <dbReference type="ARBA" id="ARBA00022722"/>
    </source>
</evidence>
<dbReference type="Gene3D" id="2.170.260.10">
    <property type="entry name" value="paz domain"/>
    <property type="match status" value="1"/>
</dbReference>
<feature type="compositionally biased region" description="Basic and acidic residues" evidence="22">
    <location>
        <begin position="1638"/>
        <end position="1655"/>
    </location>
</feature>
<feature type="region of interest" description="Disordered" evidence="22">
    <location>
        <begin position="736"/>
        <end position="756"/>
    </location>
</feature>
<keyword evidence="19" id="KW-0464">Manganese</keyword>
<dbReference type="SUPFAM" id="SSF52540">
    <property type="entry name" value="P-loop containing nucleoside triphosphate hydrolases"/>
    <property type="match status" value="1"/>
</dbReference>
<dbReference type="GO" id="GO:0030422">
    <property type="term" value="P:siRNA processing"/>
    <property type="evidence" value="ECO:0007669"/>
    <property type="project" value="InterPro"/>
</dbReference>
<accession>A0AAN9BFK0</accession>
<evidence type="ECO:0000256" key="21">
    <source>
        <dbReference type="PROSITE-ProRule" id="PRU00657"/>
    </source>
</evidence>
<dbReference type="InterPro" id="IPR001650">
    <property type="entry name" value="Helicase_C-like"/>
</dbReference>
<feature type="region of interest" description="Disordered" evidence="22">
    <location>
        <begin position="1627"/>
        <end position="1870"/>
    </location>
</feature>
<dbReference type="CDD" id="cd10843">
    <property type="entry name" value="DSRM_DICER"/>
    <property type="match status" value="1"/>
</dbReference>
<evidence type="ECO:0000256" key="12">
    <source>
        <dbReference type="ARBA" id="ARBA00022759"/>
    </source>
</evidence>
<dbReference type="InterPro" id="IPR038248">
    <property type="entry name" value="Dicer_dimer_sf"/>
</dbReference>
<dbReference type="Pfam" id="PF03368">
    <property type="entry name" value="Dicer_dimer"/>
    <property type="match status" value="1"/>
</dbReference>
<dbReference type="CDD" id="cd15903">
    <property type="entry name" value="Dicer_PBD"/>
    <property type="match status" value="1"/>
</dbReference>
<dbReference type="PROSITE" id="PS50142">
    <property type="entry name" value="RNASE_3_2"/>
    <property type="match status" value="2"/>
</dbReference>
<evidence type="ECO:0000256" key="20">
    <source>
        <dbReference type="ARBA" id="ARBA00035116"/>
    </source>
</evidence>
<dbReference type="FunFam" id="2.170.260.10:FF:000002">
    <property type="entry name" value="Putative Endoribonuclease Dicer"/>
    <property type="match status" value="1"/>
</dbReference>
<dbReference type="GO" id="GO:0004525">
    <property type="term" value="F:ribonuclease III activity"/>
    <property type="evidence" value="ECO:0007669"/>
    <property type="project" value="UniProtKB-EC"/>
</dbReference>
<evidence type="ECO:0000313" key="29">
    <source>
        <dbReference type="Proteomes" id="UP001374579"/>
    </source>
</evidence>
<feature type="compositionally biased region" description="Polar residues" evidence="22">
    <location>
        <begin position="1823"/>
        <end position="1839"/>
    </location>
</feature>
<dbReference type="SUPFAM" id="SSF69065">
    <property type="entry name" value="RNase III domain-like"/>
    <property type="match status" value="2"/>
</dbReference>
<evidence type="ECO:0000256" key="14">
    <source>
        <dbReference type="ARBA" id="ARBA00022806"/>
    </source>
</evidence>
<dbReference type="EC" id="3.1.26.3" evidence="5"/>
<dbReference type="CDD" id="cd00593">
    <property type="entry name" value="RIBOc"/>
    <property type="match status" value="2"/>
</dbReference>
<evidence type="ECO:0000256" key="15">
    <source>
        <dbReference type="ARBA" id="ARBA00022840"/>
    </source>
</evidence>
<feature type="region of interest" description="Disordered" evidence="22">
    <location>
        <begin position="1117"/>
        <end position="1389"/>
    </location>
</feature>
<dbReference type="SMART" id="SM00949">
    <property type="entry name" value="PAZ"/>
    <property type="match status" value="1"/>
</dbReference>
<evidence type="ECO:0000256" key="3">
    <source>
        <dbReference type="ARBA" id="ARBA00001946"/>
    </source>
</evidence>
<evidence type="ECO:0000256" key="16">
    <source>
        <dbReference type="ARBA" id="ARBA00022842"/>
    </source>
</evidence>
<keyword evidence="9" id="KW-0479">Metal-binding</keyword>
<feature type="compositionally biased region" description="Polar residues" evidence="22">
    <location>
        <begin position="1847"/>
        <end position="1862"/>
    </location>
</feature>
<evidence type="ECO:0000256" key="6">
    <source>
        <dbReference type="ARBA" id="ARBA00022490"/>
    </source>
</evidence>
<keyword evidence="17 21" id="KW-0694">RNA-binding</keyword>
<evidence type="ECO:0000259" key="27">
    <source>
        <dbReference type="PROSITE" id="PS51327"/>
    </source>
</evidence>
<evidence type="ECO:0000256" key="18">
    <source>
        <dbReference type="ARBA" id="ARBA00023158"/>
    </source>
</evidence>
<dbReference type="InterPro" id="IPR000999">
    <property type="entry name" value="RNase_III_dom"/>
</dbReference>
<evidence type="ECO:0000256" key="1">
    <source>
        <dbReference type="ARBA" id="ARBA00000109"/>
    </source>
</evidence>
<dbReference type="GO" id="GO:0046872">
    <property type="term" value="F:metal ion binding"/>
    <property type="evidence" value="ECO:0007669"/>
    <property type="project" value="UniProtKB-KW"/>
</dbReference>
<feature type="compositionally biased region" description="Low complexity" evidence="22">
    <location>
        <begin position="1359"/>
        <end position="1389"/>
    </location>
</feature>
<feature type="compositionally biased region" description="Basic and acidic residues" evidence="22">
    <location>
        <begin position="1788"/>
        <end position="1801"/>
    </location>
</feature>
<dbReference type="SMART" id="SM00490">
    <property type="entry name" value="HELICc"/>
    <property type="match status" value="1"/>
</dbReference>
<feature type="compositionally biased region" description="Acidic residues" evidence="22">
    <location>
        <begin position="736"/>
        <end position="745"/>
    </location>
</feature>
<dbReference type="PROSITE" id="PS51327">
    <property type="entry name" value="DICER_DSRBF"/>
    <property type="match status" value="1"/>
</dbReference>
<keyword evidence="8" id="KW-0540">Nuclease</keyword>
<dbReference type="Pfam" id="PF02170">
    <property type="entry name" value="PAZ"/>
    <property type="match status" value="1"/>
</dbReference>
<dbReference type="PROSITE" id="PS50821">
    <property type="entry name" value="PAZ"/>
    <property type="match status" value="1"/>
</dbReference>
<dbReference type="FunFam" id="3.30.160.20:FF:000015">
    <property type="entry name" value="endoribonuclease Dicer"/>
    <property type="match status" value="1"/>
</dbReference>
<keyword evidence="14" id="KW-0347">Helicase</keyword>
<dbReference type="GO" id="GO:0004386">
    <property type="term" value="F:helicase activity"/>
    <property type="evidence" value="ECO:0007669"/>
    <property type="project" value="UniProtKB-KW"/>
</dbReference>
<dbReference type="Gene3D" id="1.10.1520.10">
    <property type="entry name" value="Ribonuclease III domain"/>
    <property type="match status" value="2"/>
</dbReference>
<organism evidence="28 29">
    <name type="scientific">Littorina saxatilis</name>
    <dbReference type="NCBI Taxonomy" id="31220"/>
    <lineage>
        <taxon>Eukaryota</taxon>
        <taxon>Metazoa</taxon>
        <taxon>Spiralia</taxon>
        <taxon>Lophotrochozoa</taxon>
        <taxon>Mollusca</taxon>
        <taxon>Gastropoda</taxon>
        <taxon>Caenogastropoda</taxon>
        <taxon>Littorinimorpha</taxon>
        <taxon>Littorinoidea</taxon>
        <taxon>Littorinidae</taxon>
        <taxon>Littorina</taxon>
    </lineage>
</organism>